<reference evidence="2 3" key="1">
    <citation type="journal article" date="2015" name="Nature">
        <title>rRNA introns, odd ribosomes, and small enigmatic genomes across a large radiation of phyla.</title>
        <authorList>
            <person name="Brown C.T."/>
            <person name="Hug L.A."/>
            <person name="Thomas B.C."/>
            <person name="Sharon I."/>
            <person name="Castelle C.J."/>
            <person name="Singh A."/>
            <person name="Wilkins M.J."/>
            <person name="Williams K.H."/>
            <person name="Banfield J.F."/>
        </authorList>
    </citation>
    <scope>NUCLEOTIDE SEQUENCE [LARGE SCALE GENOMIC DNA]</scope>
</reference>
<organism evidence="2 3">
    <name type="scientific">Candidatus Gottesmanbacteria bacterium GW2011_GWA2_42_18</name>
    <dbReference type="NCBI Taxonomy" id="1618442"/>
    <lineage>
        <taxon>Bacteria</taxon>
        <taxon>Candidatus Gottesmaniibacteriota</taxon>
    </lineage>
</organism>
<sequence>MDYDSGSSNEKLSQRLVHVLEDIWPLMYRAVNGLVFGFFQFLKFIISGLWPGK</sequence>
<gene>
    <name evidence="2" type="ORF">UV09_C0018G0026</name>
</gene>
<comment type="caution">
    <text evidence="2">The sequence shown here is derived from an EMBL/GenBank/DDBJ whole genome shotgun (WGS) entry which is preliminary data.</text>
</comment>
<keyword evidence="1" id="KW-0812">Transmembrane</keyword>
<keyword evidence="1" id="KW-0472">Membrane</keyword>
<proteinExistence type="predicted"/>
<dbReference type="AlphaFoldDB" id="A0A0G0ZC85"/>
<name>A0A0G0ZC85_9BACT</name>
<protein>
    <submittedName>
        <fullName evidence="2">Uncharacterized protein</fullName>
    </submittedName>
</protein>
<accession>A0A0G0ZC85</accession>
<dbReference type="Proteomes" id="UP000034320">
    <property type="component" value="Unassembled WGS sequence"/>
</dbReference>
<dbReference type="EMBL" id="LCDD01000018">
    <property type="protein sequence ID" value="KKS46350.1"/>
    <property type="molecule type" value="Genomic_DNA"/>
</dbReference>
<keyword evidence="1" id="KW-1133">Transmembrane helix</keyword>
<feature type="transmembrane region" description="Helical" evidence="1">
    <location>
        <begin position="26"/>
        <end position="46"/>
    </location>
</feature>
<evidence type="ECO:0000256" key="1">
    <source>
        <dbReference type="SAM" id="Phobius"/>
    </source>
</evidence>
<evidence type="ECO:0000313" key="3">
    <source>
        <dbReference type="Proteomes" id="UP000034320"/>
    </source>
</evidence>
<evidence type="ECO:0000313" key="2">
    <source>
        <dbReference type="EMBL" id="KKS46350.1"/>
    </source>
</evidence>